<gene>
    <name evidence="2" type="ORF">K0M31_010836</name>
</gene>
<dbReference type="EMBL" id="JAHYIQ010000028">
    <property type="protein sequence ID" value="KAK1121055.1"/>
    <property type="molecule type" value="Genomic_DNA"/>
</dbReference>
<evidence type="ECO:0000313" key="2">
    <source>
        <dbReference type="EMBL" id="KAK1121055.1"/>
    </source>
</evidence>
<comment type="caution">
    <text evidence="2">The sequence shown here is derived from an EMBL/GenBank/DDBJ whole genome shotgun (WGS) entry which is preliminary data.</text>
</comment>
<organism evidence="2 3">
    <name type="scientific">Melipona bicolor</name>
    <dbReference type="NCBI Taxonomy" id="60889"/>
    <lineage>
        <taxon>Eukaryota</taxon>
        <taxon>Metazoa</taxon>
        <taxon>Ecdysozoa</taxon>
        <taxon>Arthropoda</taxon>
        <taxon>Hexapoda</taxon>
        <taxon>Insecta</taxon>
        <taxon>Pterygota</taxon>
        <taxon>Neoptera</taxon>
        <taxon>Endopterygota</taxon>
        <taxon>Hymenoptera</taxon>
        <taxon>Apocrita</taxon>
        <taxon>Aculeata</taxon>
        <taxon>Apoidea</taxon>
        <taxon>Anthophila</taxon>
        <taxon>Apidae</taxon>
        <taxon>Melipona</taxon>
    </lineage>
</organism>
<feature type="region of interest" description="Disordered" evidence="1">
    <location>
        <begin position="26"/>
        <end position="77"/>
    </location>
</feature>
<proteinExistence type="predicted"/>
<protein>
    <submittedName>
        <fullName evidence="2">Uncharacterized protein</fullName>
    </submittedName>
</protein>
<keyword evidence="3" id="KW-1185">Reference proteome</keyword>
<name>A0AA40FKY8_9HYME</name>
<dbReference type="AlphaFoldDB" id="A0AA40FKY8"/>
<sequence>MRLPKPNKKTNRCLLPNFEGPAARVSSTYEARSKQQSEVLVGRERTEERPGTKLFEPENRNNPAEETAVTGRKSKQHKVPAFARGTFRLEREGRLCWWFIENEPCGTSYLDGIAVYRWPYCPLIPH</sequence>
<evidence type="ECO:0000256" key="1">
    <source>
        <dbReference type="SAM" id="MobiDB-lite"/>
    </source>
</evidence>
<feature type="compositionally biased region" description="Basic and acidic residues" evidence="1">
    <location>
        <begin position="31"/>
        <end position="59"/>
    </location>
</feature>
<dbReference type="Proteomes" id="UP001177670">
    <property type="component" value="Unassembled WGS sequence"/>
</dbReference>
<evidence type="ECO:0000313" key="3">
    <source>
        <dbReference type="Proteomes" id="UP001177670"/>
    </source>
</evidence>
<accession>A0AA40FKY8</accession>
<reference evidence="2" key="1">
    <citation type="submission" date="2021-10" db="EMBL/GenBank/DDBJ databases">
        <title>Melipona bicolor Genome sequencing and assembly.</title>
        <authorList>
            <person name="Araujo N.S."/>
            <person name="Arias M.C."/>
        </authorList>
    </citation>
    <scope>NUCLEOTIDE SEQUENCE</scope>
    <source>
        <strain evidence="2">USP_2M_L1-L4_2017</strain>
        <tissue evidence="2">Whole body</tissue>
    </source>
</reference>